<dbReference type="NCBIfam" id="NF045485">
    <property type="entry name" value="FPPsyn"/>
    <property type="match status" value="1"/>
</dbReference>
<dbReference type="GO" id="GO:0004337">
    <property type="term" value="F:(2E,6E)-farnesyl diphosphate synthase activity"/>
    <property type="evidence" value="ECO:0007669"/>
    <property type="project" value="UniProtKB-EC"/>
</dbReference>
<dbReference type="GO" id="GO:0005737">
    <property type="term" value="C:cytoplasm"/>
    <property type="evidence" value="ECO:0007669"/>
    <property type="project" value="UniProtKB-ARBA"/>
</dbReference>
<evidence type="ECO:0000256" key="12">
    <source>
        <dbReference type="RuleBase" id="RU004466"/>
    </source>
</evidence>
<dbReference type="Gene3D" id="1.10.600.10">
    <property type="entry name" value="Farnesyl Diphosphate Synthase"/>
    <property type="match status" value="1"/>
</dbReference>
<proteinExistence type="inferred from homology"/>
<evidence type="ECO:0000256" key="2">
    <source>
        <dbReference type="ARBA" id="ARBA00006706"/>
    </source>
</evidence>
<dbReference type="STRING" id="1265861.BCAMP_09053"/>
<keyword evidence="14" id="KW-1185">Reference proteome</keyword>
<evidence type="ECO:0000256" key="1">
    <source>
        <dbReference type="ARBA" id="ARBA00001946"/>
    </source>
</evidence>
<gene>
    <name evidence="13" type="ORF">BCAMP_09053</name>
</gene>
<keyword evidence="6" id="KW-0479">Metal-binding</keyword>
<evidence type="ECO:0000256" key="8">
    <source>
        <dbReference type="ARBA" id="ARBA00023229"/>
    </source>
</evidence>
<evidence type="ECO:0000313" key="14">
    <source>
        <dbReference type="Proteomes" id="UP000019243"/>
    </source>
</evidence>
<evidence type="ECO:0000256" key="11">
    <source>
        <dbReference type="ARBA" id="ARBA00049399"/>
    </source>
</evidence>
<dbReference type="SFLD" id="SFLDS00005">
    <property type="entry name" value="Isoprenoid_Synthase_Type_I"/>
    <property type="match status" value="1"/>
</dbReference>
<dbReference type="InterPro" id="IPR008949">
    <property type="entry name" value="Isoprenoid_synthase_dom_sf"/>
</dbReference>
<dbReference type="AlphaFoldDB" id="W7CNG9"/>
<evidence type="ECO:0000256" key="7">
    <source>
        <dbReference type="ARBA" id="ARBA00022842"/>
    </source>
</evidence>
<dbReference type="PATRIC" id="fig|1265861.3.peg.1775"/>
<evidence type="ECO:0000256" key="10">
    <source>
        <dbReference type="ARBA" id="ARBA00032873"/>
    </source>
</evidence>
<name>W7CNG9_9LIST</name>
<evidence type="ECO:0000256" key="6">
    <source>
        <dbReference type="ARBA" id="ARBA00022723"/>
    </source>
</evidence>
<reference evidence="13 14" key="1">
    <citation type="submission" date="2012-12" db="EMBL/GenBank/DDBJ databases">
        <title>Novel taxa of Listeriaceae from agricultural environments in the United States.</title>
        <authorList>
            <person name="den Bakker H.C."/>
            <person name="Allred A."/>
            <person name="Warchocki S."/>
            <person name="Wright E.M."/>
            <person name="Burrell A."/>
            <person name="Nightingale K.K."/>
            <person name="Kephart D."/>
            <person name="Wiedmann M."/>
        </authorList>
    </citation>
    <scope>NUCLEOTIDE SEQUENCE [LARGE SCALE GENOMIC DNA]</scope>
    <source>
        <strain evidence="13 14">FSL F6-1037</strain>
    </source>
</reference>
<evidence type="ECO:0000256" key="5">
    <source>
        <dbReference type="ARBA" id="ARBA00022679"/>
    </source>
</evidence>
<comment type="similarity">
    <text evidence="2 12">Belongs to the FPP/GGPP synthase family.</text>
</comment>
<evidence type="ECO:0000256" key="3">
    <source>
        <dbReference type="ARBA" id="ARBA00012439"/>
    </source>
</evidence>
<dbReference type="GO" id="GO:0046872">
    <property type="term" value="F:metal ion binding"/>
    <property type="evidence" value="ECO:0007669"/>
    <property type="project" value="UniProtKB-KW"/>
</dbReference>
<keyword evidence="7" id="KW-0460">Magnesium</keyword>
<dbReference type="InterPro" id="IPR053378">
    <property type="entry name" value="Prenyl_diphosphate_synthase"/>
</dbReference>
<dbReference type="Pfam" id="PF00348">
    <property type="entry name" value="polyprenyl_synt"/>
    <property type="match status" value="1"/>
</dbReference>
<keyword evidence="8" id="KW-0414">Isoprene biosynthesis</keyword>
<dbReference type="PROSITE" id="PS00444">
    <property type="entry name" value="POLYPRENYL_SYNTHASE_2"/>
    <property type="match status" value="1"/>
</dbReference>
<dbReference type="FunFam" id="1.10.600.10:FF:000001">
    <property type="entry name" value="Geranylgeranyl diphosphate synthase"/>
    <property type="match status" value="1"/>
</dbReference>
<dbReference type="PANTHER" id="PTHR43281:SF1">
    <property type="entry name" value="FARNESYL DIPHOSPHATE SYNTHASE"/>
    <property type="match status" value="1"/>
</dbReference>
<comment type="cofactor">
    <cofactor evidence="1">
        <name>Mg(2+)</name>
        <dbReference type="ChEBI" id="CHEBI:18420"/>
    </cofactor>
</comment>
<dbReference type="CDD" id="cd00685">
    <property type="entry name" value="Trans_IPPS_HT"/>
    <property type="match status" value="1"/>
</dbReference>
<dbReference type="RefSeq" id="WP_035314990.1">
    <property type="nucleotide sequence ID" value="NZ_AODH01000037.1"/>
</dbReference>
<keyword evidence="5 12" id="KW-0808">Transferase</keyword>
<sequence>MFESFVTNSKKQLEATMTATLQQLPDVNPRHQAALDYSLAAGGKRIRPLLVLATATLFTSDLKAAMIPAMAMEFIHTYSLIHDDLPAMDNDDYRRGRLTSHKQFDEATAILAGDGLLTLAFEQLATAPHLSETARIKLIRLFAYAAGPSGMISGQQSDIEAETRAVSLPELAQIHSQKTGALLQASVCAGAIVGGANMSEYQLLENFATKIGIAFQIQDDILDVIGDATKMGKQTGMDAQLNKSTYTSLLTLAGAQQQLTAYTEAAYALLEQLPYDTAYLEALTAMIAEREA</sequence>
<dbReference type="PROSITE" id="PS00723">
    <property type="entry name" value="POLYPRENYL_SYNTHASE_1"/>
    <property type="match status" value="1"/>
</dbReference>
<evidence type="ECO:0000313" key="13">
    <source>
        <dbReference type="EMBL" id="EUJ38235.1"/>
    </source>
</evidence>
<accession>W7CNG9</accession>
<dbReference type="PANTHER" id="PTHR43281">
    <property type="entry name" value="FARNESYL DIPHOSPHATE SYNTHASE"/>
    <property type="match status" value="1"/>
</dbReference>
<protein>
    <recommendedName>
        <fullName evidence="4">Farnesyl diphosphate synthase</fullName>
        <ecNumber evidence="3">2.5.1.10</ecNumber>
    </recommendedName>
    <alternativeName>
        <fullName evidence="10">(2E,6E)-farnesyl diphosphate synthase</fullName>
    </alternativeName>
    <alternativeName>
        <fullName evidence="9">Geranyltranstransferase</fullName>
    </alternativeName>
</protein>
<dbReference type="InterPro" id="IPR000092">
    <property type="entry name" value="Polyprenyl_synt"/>
</dbReference>
<comment type="caution">
    <text evidence="13">The sequence shown here is derived from an EMBL/GenBank/DDBJ whole genome shotgun (WGS) entry which is preliminary data.</text>
</comment>
<dbReference type="InterPro" id="IPR033749">
    <property type="entry name" value="Polyprenyl_synt_CS"/>
</dbReference>
<dbReference type="SUPFAM" id="SSF48576">
    <property type="entry name" value="Terpenoid synthases"/>
    <property type="match status" value="1"/>
</dbReference>
<organism evidence="13 14">
    <name type="scientific">Brochothrix campestris FSL F6-1037</name>
    <dbReference type="NCBI Taxonomy" id="1265861"/>
    <lineage>
        <taxon>Bacteria</taxon>
        <taxon>Bacillati</taxon>
        <taxon>Bacillota</taxon>
        <taxon>Bacilli</taxon>
        <taxon>Bacillales</taxon>
        <taxon>Listeriaceae</taxon>
        <taxon>Brochothrix</taxon>
    </lineage>
</organism>
<dbReference type="GO" id="GO:0016114">
    <property type="term" value="P:terpenoid biosynthetic process"/>
    <property type="evidence" value="ECO:0007669"/>
    <property type="project" value="UniProtKB-ARBA"/>
</dbReference>
<dbReference type="EMBL" id="AODH01000037">
    <property type="protein sequence ID" value="EUJ38235.1"/>
    <property type="molecule type" value="Genomic_DNA"/>
</dbReference>
<evidence type="ECO:0000256" key="4">
    <source>
        <dbReference type="ARBA" id="ARBA00015100"/>
    </source>
</evidence>
<dbReference type="Proteomes" id="UP000019243">
    <property type="component" value="Unassembled WGS sequence"/>
</dbReference>
<dbReference type="OrthoDB" id="9805316at2"/>
<comment type="catalytic activity">
    <reaction evidence="11">
        <text>isopentenyl diphosphate + (2E)-geranyl diphosphate = (2E,6E)-farnesyl diphosphate + diphosphate</text>
        <dbReference type="Rhea" id="RHEA:19361"/>
        <dbReference type="ChEBI" id="CHEBI:33019"/>
        <dbReference type="ChEBI" id="CHEBI:58057"/>
        <dbReference type="ChEBI" id="CHEBI:128769"/>
        <dbReference type="ChEBI" id="CHEBI:175763"/>
        <dbReference type="EC" id="2.5.1.10"/>
    </reaction>
</comment>
<dbReference type="EC" id="2.5.1.10" evidence="3"/>
<evidence type="ECO:0000256" key="9">
    <source>
        <dbReference type="ARBA" id="ARBA00032380"/>
    </source>
</evidence>
<dbReference type="SFLD" id="SFLDG01017">
    <property type="entry name" value="Polyprenyl_Transferase_Like"/>
    <property type="match status" value="1"/>
</dbReference>